<evidence type="ECO:0000256" key="4">
    <source>
        <dbReference type="SAM" id="MobiDB-lite"/>
    </source>
</evidence>
<dbReference type="CDD" id="cd01852">
    <property type="entry name" value="AIG1"/>
    <property type="match status" value="1"/>
</dbReference>
<feature type="domain" description="AIG1-type G" evidence="5">
    <location>
        <begin position="25"/>
        <end position="229"/>
    </location>
</feature>
<dbReference type="Ensembl" id="ENSANAT00000021495.1">
    <property type="protein sequence ID" value="ENSANAP00000003802.1"/>
    <property type="gene ID" value="ENSANAG00000019932.1"/>
</dbReference>
<dbReference type="Proteomes" id="UP000233020">
    <property type="component" value="Unplaced"/>
</dbReference>
<comment type="similarity">
    <text evidence="1">Belongs to the TRAFAC class TrmE-Era-EngA-EngB-Septin-like GTPase superfamily. AIG1/Toc34/Toc159-like paraseptin GTPase family. IAN subfamily.</text>
</comment>
<keyword evidence="7" id="KW-1185">Reference proteome</keyword>
<dbReference type="Gene3D" id="3.40.50.300">
    <property type="entry name" value="P-loop containing nucleotide triphosphate hydrolases"/>
    <property type="match status" value="1"/>
</dbReference>
<keyword evidence="3" id="KW-0342">GTP-binding</keyword>
<feature type="compositionally biased region" description="Basic and acidic residues" evidence="4">
    <location>
        <begin position="1"/>
        <end position="22"/>
    </location>
</feature>
<reference evidence="6" key="1">
    <citation type="submission" date="2025-08" db="UniProtKB">
        <authorList>
            <consortium name="Ensembl"/>
        </authorList>
    </citation>
    <scope>IDENTIFICATION</scope>
</reference>
<dbReference type="PANTHER" id="PTHR10903:SF74">
    <property type="entry name" value="GTPASE IMAP FAMILY MEMBER 1"/>
    <property type="match status" value="1"/>
</dbReference>
<dbReference type="GO" id="GO:0005525">
    <property type="term" value="F:GTP binding"/>
    <property type="evidence" value="ECO:0007669"/>
    <property type="project" value="UniProtKB-KW"/>
</dbReference>
<dbReference type="InterPro" id="IPR006703">
    <property type="entry name" value="G_AIG1"/>
</dbReference>
<accession>A0A2K5C540</accession>
<dbReference type="OMA" id="HKGAHYS"/>
<evidence type="ECO:0000313" key="6">
    <source>
        <dbReference type="Ensembl" id="ENSANAP00000003802.1"/>
    </source>
</evidence>
<name>A0A2K5C540_AOTNA</name>
<sequence length="253" mass="28820">MGGRKMARDEENVHGLEEDTQSRQEPTLRLILVGRTGTGKSATGNSILGQRRFLSRLEATSVTRACTTASRRWHRWHVEVVDTPDIFSSEVPRTDPRYEERGHCYLLSAPGPHALLLVTQLGRFTAQDQQVVRQVRNMFGKGVLKWMVIVFTRKEDLAGGSLQDYVRGTENRALRELVTQCGDRVCAFDNRETGPEQEAQAEQLLVLVEGLVREHEGAHYSNEVYELVQQLRWADPGKRLRKVAERVAARMRR</sequence>
<dbReference type="PANTHER" id="PTHR10903">
    <property type="entry name" value="GTPASE, IMAP FAMILY MEMBER-RELATED"/>
    <property type="match status" value="1"/>
</dbReference>
<dbReference type="InterPro" id="IPR027417">
    <property type="entry name" value="P-loop_NTPase"/>
</dbReference>
<dbReference type="FunFam" id="3.40.50.300:FF:000366">
    <property type="entry name" value="GTPase, IMAP family member 2"/>
    <property type="match status" value="1"/>
</dbReference>
<reference evidence="6" key="2">
    <citation type="submission" date="2025-09" db="UniProtKB">
        <authorList>
            <consortium name="Ensembl"/>
        </authorList>
    </citation>
    <scope>IDENTIFICATION</scope>
</reference>
<evidence type="ECO:0000313" key="7">
    <source>
        <dbReference type="Proteomes" id="UP000233020"/>
    </source>
</evidence>
<dbReference type="InterPro" id="IPR045058">
    <property type="entry name" value="GIMA/IAN/Toc"/>
</dbReference>
<evidence type="ECO:0000256" key="3">
    <source>
        <dbReference type="ARBA" id="ARBA00023134"/>
    </source>
</evidence>
<keyword evidence="2" id="KW-0547">Nucleotide-binding</keyword>
<dbReference type="SUPFAM" id="SSF52540">
    <property type="entry name" value="P-loop containing nucleoside triphosphate hydrolases"/>
    <property type="match status" value="1"/>
</dbReference>
<proteinExistence type="inferred from homology"/>
<gene>
    <name evidence="6" type="primary">GIMAP1</name>
</gene>
<feature type="region of interest" description="Disordered" evidence="4">
    <location>
        <begin position="1"/>
        <end position="27"/>
    </location>
</feature>
<evidence type="ECO:0000259" key="5">
    <source>
        <dbReference type="PROSITE" id="PS51720"/>
    </source>
</evidence>
<dbReference type="STRING" id="37293.ENSANAP00000003802"/>
<protein>
    <submittedName>
        <fullName evidence="6">GTPase, IMAP family member 1</fullName>
    </submittedName>
</protein>
<dbReference type="GO" id="GO:0005783">
    <property type="term" value="C:endoplasmic reticulum"/>
    <property type="evidence" value="ECO:0007669"/>
    <property type="project" value="Ensembl"/>
</dbReference>
<dbReference type="AlphaFoldDB" id="A0A2K5C540"/>
<evidence type="ECO:0000256" key="1">
    <source>
        <dbReference type="ARBA" id="ARBA00008535"/>
    </source>
</evidence>
<dbReference type="PROSITE" id="PS51720">
    <property type="entry name" value="G_AIG1"/>
    <property type="match status" value="1"/>
</dbReference>
<dbReference type="GeneTree" id="ENSGT00940000161272"/>
<evidence type="ECO:0000256" key="2">
    <source>
        <dbReference type="ARBA" id="ARBA00022741"/>
    </source>
</evidence>
<organism evidence="6 7">
    <name type="scientific">Aotus nancymaae</name>
    <name type="common">Ma's night monkey</name>
    <dbReference type="NCBI Taxonomy" id="37293"/>
    <lineage>
        <taxon>Eukaryota</taxon>
        <taxon>Metazoa</taxon>
        <taxon>Chordata</taxon>
        <taxon>Craniata</taxon>
        <taxon>Vertebrata</taxon>
        <taxon>Euteleostomi</taxon>
        <taxon>Mammalia</taxon>
        <taxon>Eutheria</taxon>
        <taxon>Euarchontoglires</taxon>
        <taxon>Primates</taxon>
        <taxon>Haplorrhini</taxon>
        <taxon>Platyrrhini</taxon>
        <taxon>Aotidae</taxon>
        <taxon>Aotus</taxon>
    </lineage>
</organism>
<dbReference type="Pfam" id="PF04548">
    <property type="entry name" value="AIG1"/>
    <property type="match status" value="1"/>
</dbReference>